<sequence length="217" mass="24781">MVDTFQNLNEWKLDVELEILMDYIGCKNLGFTLQDIYLSEVALAVYLSWESSIPETETLKQCLGRLLRFLSARAEELGFVIPVMCLINVPKEANAEIETKLNQLTADQDWHRGDFSIIVLTEKGDKNKDVEEVIRKMLGAASTAWPQIELKPRNIKAIINSFQSEKRSMQTSEEHTSLLDAIAQVLDKGDKEPVQNWLEERIEDTHRLMVGGENSEQ</sequence>
<evidence type="ECO:0000313" key="1">
    <source>
        <dbReference type="EMBL" id="QSQ07941.1"/>
    </source>
</evidence>
<protein>
    <submittedName>
        <fullName evidence="1">Uncharacterized protein</fullName>
    </submittedName>
</protein>
<gene>
    <name evidence="1" type="ORF">H0A61_00260</name>
</gene>
<organism evidence="1 2">
    <name type="scientific">Koleobacter methoxysyntrophicus</name>
    <dbReference type="NCBI Taxonomy" id="2751313"/>
    <lineage>
        <taxon>Bacteria</taxon>
        <taxon>Bacillati</taxon>
        <taxon>Bacillota</taxon>
        <taxon>Clostridia</taxon>
        <taxon>Koleobacterales</taxon>
        <taxon>Koleobacteraceae</taxon>
        <taxon>Koleobacter</taxon>
    </lineage>
</organism>
<dbReference type="RefSeq" id="WP_206708185.1">
    <property type="nucleotide sequence ID" value="NZ_CP059066.1"/>
</dbReference>
<evidence type="ECO:0000313" key="2">
    <source>
        <dbReference type="Proteomes" id="UP000662904"/>
    </source>
</evidence>
<dbReference type="AlphaFoldDB" id="A0A8A0RHI7"/>
<name>A0A8A0RHI7_9FIRM</name>
<accession>A0A8A0RHI7</accession>
<dbReference type="KEGG" id="kme:H0A61_00260"/>
<proteinExistence type="predicted"/>
<reference evidence="1" key="1">
    <citation type="submission" date="2020-07" db="EMBL/GenBank/DDBJ databases">
        <title>Koleobacter methoxysyntrophicus gen. nov., sp. nov., a novel anaerobic bacterium isolated from deep subsurface oil field and proposal of Koleobacterales ord. nov. in the phylum Firmicutes.</title>
        <authorList>
            <person name="Sakamoto S."/>
            <person name="Tamaki H."/>
        </authorList>
    </citation>
    <scope>NUCLEOTIDE SEQUENCE</scope>
    <source>
        <strain evidence="1">NRmbB1</strain>
    </source>
</reference>
<dbReference type="Proteomes" id="UP000662904">
    <property type="component" value="Chromosome"/>
</dbReference>
<keyword evidence="2" id="KW-1185">Reference proteome</keyword>
<dbReference type="EMBL" id="CP059066">
    <property type="protein sequence ID" value="QSQ07941.1"/>
    <property type="molecule type" value="Genomic_DNA"/>
</dbReference>